<proteinExistence type="predicted"/>
<dbReference type="Proteomes" id="UP001314205">
    <property type="component" value="Unassembled WGS sequence"/>
</dbReference>
<gene>
    <name evidence="1" type="ORF">PARMNEM_LOCUS9361</name>
</gene>
<sequence>MSSPSKNRFKKQTSYKRLMYKRLSVTKWLPDYNSEKAVADLIAFRLVTDSEQDEKIFTYNPLVSKHALPNRKL</sequence>
<protein>
    <submittedName>
        <fullName evidence="1">Uncharacterized protein</fullName>
    </submittedName>
</protein>
<comment type="caution">
    <text evidence="1">The sequence shown here is derived from an EMBL/GenBank/DDBJ whole genome shotgun (WGS) entry which is preliminary data.</text>
</comment>
<organism evidence="1 2">
    <name type="scientific">Parnassius mnemosyne</name>
    <name type="common">clouded apollo</name>
    <dbReference type="NCBI Taxonomy" id="213953"/>
    <lineage>
        <taxon>Eukaryota</taxon>
        <taxon>Metazoa</taxon>
        <taxon>Ecdysozoa</taxon>
        <taxon>Arthropoda</taxon>
        <taxon>Hexapoda</taxon>
        <taxon>Insecta</taxon>
        <taxon>Pterygota</taxon>
        <taxon>Neoptera</taxon>
        <taxon>Endopterygota</taxon>
        <taxon>Lepidoptera</taxon>
        <taxon>Glossata</taxon>
        <taxon>Ditrysia</taxon>
        <taxon>Papilionoidea</taxon>
        <taxon>Papilionidae</taxon>
        <taxon>Parnassiinae</taxon>
        <taxon>Parnassini</taxon>
        <taxon>Parnassius</taxon>
        <taxon>Driopa</taxon>
    </lineage>
</organism>
<reference evidence="1 2" key="1">
    <citation type="submission" date="2023-11" db="EMBL/GenBank/DDBJ databases">
        <authorList>
            <person name="Hedman E."/>
            <person name="Englund M."/>
            <person name="Stromberg M."/>
            <person name="Nyberg Akerstrom W."/>
            <person name="Nylinder S."/>
            <person name="Jareborg N."/>
            <person name="Kallberg Y."/>
            <person name="Kronander E."/>
        </authorList>
    </citation>
    <scope>NUCLEOTIDE SEQUENCE [LARGE SCALE GENOMIC DNA]</scope>
</reference>
<dbReference type="EMBL" id="CAVLGL010000082">
    <property type="protein sequence ID" value="CAK1588768.1"/>
    <property type="molecule type" value="Genomic_DNA"/>
</dbReference>
<keyword evidence="2" id="KW-1185">Reference proteome</keyword>
<name>A0AAV1L1F8_9NEOP</name>
<evidence type="ECO:0000313" key="1">
    <source>
        <dbReference type="EMBL" id="CAK1588768.1"/>
    </source>
</evidence>
<evidence type="ECO:0000313" key="2">
    <source>
        <dbReference type="Proteomes" id="UP001314205"/>
    </source>
</evidence>
<dbReference type="AlphaFoldDB" id="A0AAV1L1F8"/>
<accession>A0AAV1L1F8</accession>